<dbReference type="Proteomes" id="UP000291832">
    <property type="component" value="Unassembled WGS sequence"/>
</dbReference>
<dbReference type="InterPro" id="IPR009061">
    <property type="entry name" value="DNA-bd_dom_put_sf"/>
</dbReference>
<organism evidence="3 4">
    <name type="scientific">Leucobacter luti</name>
    <dbReference type="NCBI Taxonomy" id="340320"/>
    <lineage>
        <taxon>Bacteria</taxon>
        <taxon>Bacillati</taxon>
        <taxon>Actinomycetota</taxon>
        <taxon>Actinomycetes</taxon>
        <taxon>Micrococcales</taxon>
        <taxon>Microbacteriaceae</taxon>
        <taxon>Leucobacter</taxon>
    </lineage>
</organism>
<proteinExistence type="predicted"/>
<dbReference type="EMBL" id="SHKI01000005">
    <property type="protein sequence ID" value="RZT64592.1"/>
    <property type="molecule type" value="Genomic_DNA"/>
</dbReference>
<protein>
    <submittedName>
        <fullName evidence="3">Helix-turn-helix protein</fullName>
    </submittedName>
</protein>
<keyword evidence="4" id="KW-1185">Reference proteome</keyword>
<feature type="domain" description="Helix-turn-helix" evidence="2">
    <location>
        <begin position="40"/>
        <end position="92"/>
    </location>
</feature>
<dbReference type="SUPFAM" id="SSF46955">
    <property type="entry name" value="Putative DNA-binding domain"/>
    <property type="match status" value="1"/>
</dbReference>
<comment type="caution">
    <text evidence="3">The sequence shown here is derived from an EMBL/GenBank/DDBJ whole genome shotgun (WGS) entry which is preliminary data.</text>
</comment>
<name>A0A4Q7TXZ2_9MICO</name>
<evidence type="ECO:0000313" key="3">
    <source>
        <dbReference type="EMBL" id="RZT64592.1"/>
    </source>
</evidence>
<gene>
    <name evidence="3" type="ORF">EV139_2011</name>
</gene>
<dbReference type="Pfam" id="PF12728">
    <property type="entry name" value="HTH_17"/>
    <property type="match status" value="1"/>
</dbReference>
<evidence type="ECO:0000313" key="4">
    <source>
        <dbReference type="Proteomes" id="UP000291832"/>
    </source>
</evidence>
<dbReference type="AlphaFoldDB" id="A0A4Q7TXZ2"/>
<dbReference type="InterPro" id="IPR041657">
    <property type="entry name" value="HTH_17"/>
</dbReference>
<evidence type="ECO:0000259" key="2">
    <source>
        <dbReference type="Pfam" id="PF12728"/>
    </source>
</evidence>
<dbReference type="OrthoDB" id="5524782at2"/>
<accession>A0A4Q7TXZ2</accession>
<feature type="region of interest" description="Disordered" evidence="1">
    <location>
        <begin position="1"/>
        <end position="22"/>
    </location>
</feature>
<reference evidence="3 4" key="1">
    <citation type="journal article" date="2015" name="Stand. Genomic Sci.">
        <title>Genomic Encyclopedia of Bacterial and Archaeal Type Strains, Phase III: the genomes of soil and plant-associated and newly described type strains.</title>
        <authorList>
            <person name="Whitman W.B."/>
            <person name="Woyke T."/>
            <person name="Klenk H.P."/>
            <person name="Zhou Y."/>
            <person name="Lilburn T.G."/>
            <person name="Beck B.J."/>
            <person name="De Vos P."/>
            <person name="Vandamme P."/>
            <person name="Eisen J.A."/>
            <person name="Garrity G."/>
            <person name="Hugenholtz P."/>
            <person name="Kyrpides N.C."/>
        </authorList>
    </citation>
    <scope>NUCLEOTIDE SEQUENCE [LARGE SCALE GENOMIC DNA]</scope>
    <source>
        <strain evidence="3 4">RF6</strain>
    </source>
</reference>
<sequence length="100" mass="10606">MAAISKAKKPPANPRTGRVSKAESLVVEAPPVIELTPGALSSPNAAQYVGLNNRTLANMRAQGRGPRFFRAGGLNSRVYYLVKDLDAWLEERVAASNGGA</sequence>
<evidence type="ECO:0000256" key="1">
    <source>
        <dbReference type="SAM" id="MobiDB-lite"/>
    </source>
</evidence>
<dbReference type="RefSeq" id="WP_130454192.1">
    <property type="nucleotide sequence ID" value="NZ_QYAG01000001.1"/>
</dbReference>